<evidence type="ECO:0000313" key="3">
    <source>
        <dbReference type="EMBL" id="AXV47745.1"/>
    </source>
</evidence>
<organism evidence="3">
    <name type="scientific">Klebsiella pneumoniae</name>
    <dbReference type="NCBI Taxonomy" id="573"/>
    <lineage>
        <taxon>Bacteria</taxon>
        <taxon>Pseudomonadati</taxon>
        <taxon>Pseudomonadota</taxon>
        <taxon>Gammaproteobacteria</taxon>
        <taxon>Enterobacterales</taxon>
        <taxon>Enterobacteriaceae</taxon>
        <taxon>Klebsiella/Raoultella group</taxon>
        <taxon>Klebsiella</taxon>
        <taxon>Klebsiella pneumoniae complex</taxon>
    </lineage>
</organism>
<keyword evidence="1" id="KW-0812">Transmembrane</keyword>
<geneLocation type="plasmid" evidence="3">
    <name>pKP16103-MCR-1</name>
</geneLocation>
<proteinExistence type="predicted"/>
<keyword evidence="1" id="KW-1133">Transmembrane helix</keyword>
<dbReference type="RefSeq" id="WP_046654930.1">
    <property type="nucleotide sequence ID" value="NZ_CAAGWU010000014.1"/>
</dbReference>
<reference evidence="3" key="1">
    <citation type="submission" date="2018-08" db="EMBL/GenBank/DDBJ databases">
        <authorList>
            <person name="Mu J.-J."/>
            <person name="Lin Y.-C."/>
        </authorList>
    </citation>
    <scope>NUCLEOTIDE SEQUENCE</scope>
    <source>
        <strain evidence="3">KP16103</strain>
        <plasmid evidence="3">pKP16103-MCR-1</plasmid>
    </source>
</reference>
<name>A0A385G166_KLEPN</name>
<feature type="signal peptide" evidence="2">
    <location>
        <begin position="1"/>
        <end position="29"/>
    </location>
</feature>
<protein>
    <submittedName>
        <fullName evidence="3">Uncharacterized protein</fullName>
    </submittedName>
</protein>
<keyword evidence="3" id="KW-0614">Plasmid</keyword>
<feature type="transmembrane region" description="Helical" evidence="1">
    <location>
        <begin position="195"/>
        <end position="214"/>
    </location>
</feature>
<accession>A0A385G166</accession>
<sequence length="224" mass="25191">MKSSKFSSFFRTSLPVILLTAFMSPGSFASSIDEPANDKFESSDLPGLNHLTDLINERNTTSAKISEHNVLNQSQEELTNKIFMQLKNKLEQEKIDQLISSLNKNNSSSEELNSSIQRLISILESQKQSHDAVISKNITAEANVLKSTKNDMIELMVEDLGADAQKQKVAIENNDLHRTTAINESQAMDDLMSQWRAFFLTFCVVGLIVFIACMTRKKKLSNRK</sequence>
<dbReference type="AlphaFoldDB" id="A0A385G166"/>
<evidence type="ECO:0000256" key="1">
    <source>
        <dbReference type="SAM" id="Phobius"/>
    </source>
</evidence>
<keyword evidence="1" id="KW-0472">Membrane</keyword>
<keyword evidence="2" id="KW-0732">Signal</keyword>
<dbReference type="EMBL" id="MH733011">
    <property type="protein sequence ID" value="AXV47745.1"/>
    <property type="molecule type" value="Genomic_DNA"/>
</dbReference>
<feature type="chain" id="PRO_5044390322" evidence="2">
    <location>
        <begin position="30"/>
        <end position="224"/>
    </location>
</feature>
<evidence type="ECO:0000256" key="2">
    <source>
        <dbReference type="SAM" id="SignalP"/>
    </source>
</evidence>